<gene>
    <name evidence="2" type="ORF">PCL_07624</name>
</gene>
<name>A0A2U3EIP0_PURLI</name>
<evidence type="ECO:0000256" key="1">
    <source>
        <dbReference type="SAM" id="MobiDB-lite"/>
    </source>
</evidence>
<organism evidence="2 3">
    <name type="scientific">Purpureocillium lilacinum</name>
    <name type="common">Paecilomyces lilacinus</name>
    <dbReference type="NCBI Taxonomy" id="33203"/>
    <lineage>
        <taxon>Eukaryota</taxon>
        <taxon>Fungi</taxon>
        <taxon>Dikarya</taxon>
        <taxon>Ascomycota</taxon>
        <taxon>Pezizomycotina</taxon>
        <taxon>Sordariomycetes</taxon>
        <taxon>Hypocreomycetidae</taxon>
        <taxon>Hypocreales</taxon>
        <taxon>Ophiocordycipitaceae</taxon>
        <taxon>Purpureocillium</taxon>
    </lineage>
</organism>
<evidence type="ECO:0000313" key="3">
    <source>
        <dbReference type="Proteomes" id="UP000245956"/>
    </source>
</evidence>
<accession>A0A2U3EIP0</accession>
<evidence type="ECO:0000313" key="2">
    <source>
        <dbReference type="EMBL" id="PWI74310.1"/>
    </source>
</evidence>
<proteinExistence type="predicted"/>
<comment type="caution">
    <text evidence="2">The sequence shown here is derived from an EMBL/GenBank/DDBJ whole genome shotgun (WGS) entry which is preliminary data.</text>
</comment>
<dbReference type="EMBL" id="LCWV01000003">
    <property type="protein sequence ID" value="PWI74310.1"/>
    <property type="molecule type" value="Genomic_DNA"/>
</dbReference>
<reference evidence="2 3" key="1">
    <citation type="journal article" date="2016" name="Front. Microbiol.">
        <title>Genome and transcriptome sequences reveal the specific parasitism of the nematophagous Purpureocillium lilacinum 36-1.</title>
        <authorList>
            <person name="Xie J."/>
            <person name="Li S."/>
            <person name="Mo C."/>
            <person name="Xiao X."/>
            <person name="Peng D."/>
            <person name="Wang G."/>
            <person name="Xiao Y."/>
        </authorList>
    </citation>
    <scope>NUCLEOTIDE SEQUENCE [LARGE SCALE GENOMIC DNA]</scope>
    <source>
        <strain evidence="2 3">36-1</strain>
    </source>
</reference>
<feature type="region of interest" description="Disordered" evidence="1">
    <location>
        <begin position="156"/>
        <end position="183"/>
    </location>
</feature>
<dbReference type="AlphaFoldDB" id="A0A2U3EIP0"/>
<protein>
    <submittedName>
        <fullName evidence="2">Uncharacterized protein</fullName>
    </submittedName>
</protein>
<sequence length="183" mass="19755">MVQEHRAPDCVGARTPTFGYKVAEASGGIGADVPMARRGRPELHHADAVFRQRRSKWALLHCAIDVSVSEQTGEACRPIPGTSLTPDTVTASCLARGRSRLLRPRSSRPCVDVSQDEAARCWRRQAAGDHVAARPIPGLSRTSRALFDPFVIRPHQASPEGRVTGRGTTSPAKYSGLHTTRGA</sequence>
<dbReference type="Proteomes" id="UP000245956">
    <property type="component" value="Unassembled WGS sequence"/>
</dbReference>